<evidence type="ECO:0000313" key="2">
    <source>
        <dbReference type="Proteomes" id="UP001164929"/>
    </source>
</evidence>
<accession>A0AAD6PX99</accession>
<dbReference type="AlphaFoldDB" id="A0AAD6PX99"/>
<keyword evidence="2" id="KW-1185">Reference proteome</keyword>
<name>A0AAD6PX99_9ROSI</name>
<dbReference type="EMBL" id="JAQIZT010000015">
    <property type="protein sequence ID" value="KAJ6971109.1"/>
    <property type="molecule type" value="Genomic_DNA"/>
</dbReference>
<reference evidence="1" key="1">
    <citation type="journal article" date="2023" name="Mol. Ecol. Resour.">
        <title>Chromosome-level genome assembly of a triploid poplar Populus alba 'Berolinensis'.</title>
        <authorList>
            <person name="Chen S."/>
            <person name="Yu Y."/>
            <person name="Wang X."/>
            <person name="Wang S."/>
            <person name="Zhang T."/>
            <person name="Zhou Y."/>
            <person name="He R."/>
            <person name="Meng N."/>
            <person name="Wang Y."/>
            <person name="Liu W."/>
            <person name="Liu Z."/>
            <person name="Liu J."/>
            <person name="Guo Q."/>
            <person name="Huang H."/>
            <person name="Sederoff R.R."/>
            <person name="Wang G."/>
            <person name="Qu G."/>
            <person name="Chen S."/>
        </authorList>
    </citation>
    <scope>NUCLEOTIDE SEQUENCE</scope>
    <source>
        <strain evidence="1">SC-2020</strain>
    </source>
</reference>
<protein>
    <submittedName>
        <fullName evidence="1">Uncharacterized protein</fullName>
    </submittedName>
</protein>
<evidence type="ECO:0000313" key="1">
    <source>
        <dbReference type="EMBL" id="KAJ6971109.1"/>
    </source>
</evidence>
<proteinExistence type="predicted"/>
<sequence length="97" mass="11222">MVLSMQELDASRNRFCLPSEGVKKVHTIYKKAINKLCAAKNKVEQQWKRKHPEKITRQGAIKKAFSDESWTIARKEIETRRTTALTFKAVGHQLNEP</sequence>
<comment type="caution">
    <text evidence="1">The sequence shown here is derived from an EMBL/GenBank/DDBJ whole genome shotgun (WGS) entry which is preliminary data.</text>
</comment>
<dbReference type="Proteomes" id="UP001164929">
    <property type="component" value="Chromosome 15"/>
</dbReference>
<organism evidence="1 2">
    <name type="scientific">Populus alba x Populus x berolinensis</name>
    <dbReference type="NCBI Taxonomy" id="444605"/>
    <lineage>
        <taxon>Eukaryota</taxon>
        <taxon>Viridiplantae</taxon>
        <taxon>Streptophyta</taxon>
        <taxon>Embryophyta</taxon>
        <taxon>Tracheophyta</taxon>
        <taxon>Spermatophyta</taxon>
        <taxon>Magnoliopsida</taxon>
        <taxon>eudicotyledons</taxon>
        <taxon>Gunneridae</taxon>
        <taxon>Pentapetalae</taxon>
        <taxon>rosids</taxon>
        <taxon>fabids</taxon>
        <taxon>Malpighiales</taxon>
        <taxon>Salicaceae</taxon>
        <taxon>Saliceae</taxon>
        <taxon>Populus</taxon>
    </lineage>
</organism>
<gene>
    <name evidence="1" type="ORF">NC653_035398</name>
</gene>